<name>A0A7W6JYF7_9HYPH</name>
<keyword evidence="2" id="KW-0574">Periplasm</keyword>
<dbReference type="AlphaFoldDB" id="A0A7W6JYF7"/>
<sequence length="349" mass="38066">MTTMLRSTILAGAALAALATALPAAARDLTIVGWGGAGQAAQDEVYFKPFAAKTGKPLIQESWDGGYGVLQAKMKAGAPNWDVVQVEAEELALGCADGIYEKLDWAKMGVKDEFLKDAVSECGAGVIYWSMAMGYDGDKLKEGPKKWADFWDTKKFPGKRSLRKGAKYNLEFALLADGVKPAELYDVLSTPEGVDRAFKKLDELKPSIVWWEAGAQPIQFLASGEVTVTSVYNGRVTGINKAEGKNFKLVWPESMYAVDSWVILKGAENKDLAQDFISFASQAENQAKLPLKVDYGVPNTKAAAAIPEEVQKNLPTYPANLEHAIALNVDFWIDNSEALTERFNAWLAQ</sequence>
<dbReference type="PANTHER" id="PTHR30222:SF2">
    <property type="entry name" value="ABC TRANSPORTER SUBSTRATE-BINDING PROTEIN"/>
    <property type="match status" value="1"/>
</dbReference>
<reference evidence="4 5" key="1">
    <citation type="submission" date="2020-08" db="EMBL/GenBank/DDBJ databases">
        <title>Genomic Encyclopedia of Type Strains, Phase IV (KMG-IV): sequencing the most valuable type-strain genomes for metagenomic binning, comparative biology and taxonomic classification.</title>
        <authorList>
            <person name="Goeker M."/>
        </authorList>
    </citation>
    <scope>NUCLEOTIDE SEQUENCE [LARGE SCALE GENOMIC DNA]</scope>
    <source>
        <strain evidence="4 5">DSM 26385</strain>
    </source>
</reference>
<feature type="chain" id="PRO_5031523428" evidence="3">
    <location>
        <begin position="27"/>
        <end position="349"/>
    </location>
</feature>
<evidence type="ECO:0000256" key="3">
    <source>
        <dbReference type="SAM" id="SignalP"/>
    </source>
</evidence>
<organism evidence="4 5">
    <name type="scientific">Allorhizobium borbori</name>
    <dbReference type="NCBI Taxonomy" id="485907"/>
    <lineage>
        <taxon>Bacteria</taxon>
        <taxon>Pseudomonadati</taxon>
        <taxon>Pseudomonadota</taxon>
        <taxon>Alphaproteobacteria</taxon>
        <taxon>Hyphomicrobiales</taxon>
        <taxon>Rhizobiaceae</taxon>
        <taxon>Rhizobium/Agrobacterium group</taxon>
        <taxon>Allorhizobium</taxon>
    </lineage>
</organism>
<gene>
    <name evidence="4" type="ORF">GGQ66_000363</name>
</gene>
<keyword evidence="5" id="KW-1185">Reference proteome</keyword>
<comment type="caution">
    <text evidence="4">The sequence shown here is derived from an EMBL/GenBank/DDBJ whole genome shotgun (WGS) entry which is preliminary data.</text>
</comment>
<feature type="signal peptide" evidence="3">
    <location>
        <begin position="1"/>
        <end position="26"/>
    </location>
</feature>
<dbReference type="Gene3D" id="3.40.190.10">
    <property type="entry name" value="Periplasmic binding protein-like II"/>
    <property type="match status" value="2"/>
</dbReference>
<dbReference type="Proteomes" id="UP000584824">
    <property type="component" value="Unassembled WGS sequence"/>
</dbReference>
<proteinExistence type="predicted"/>
<evidence type="ECO:0000313" key="5">
    <source>
        <dbReference type="Proteomes" id="UP000584824"/>
    </source>
</evidence>
<dbReference type="PANTHER" id="PTHR30222">
    <property type="entry name" value="SPERMIDINE/PUTRESCINE-BINDING PERIPLASMIC PROTEIN"/>
    <property type="match status" value="1"/>
</dbReference>
<evidence type="ECO:0000256" key="1">
    <source>
        <dbReference type="ARBA" id="ARBA00022729"/>
    </source>
</evidence>
<evidence type="ECO:0000256" key="2">
    <source>
        <dbReference type="ARBA" id="ARBA00022764"/>
    </source>
</evidence>
<dbReference type="SUPFAM" id="SSF53850">
    <property type="entry name" value="Periplasmic binding protein-like II"/>
    <property type="match status" value="1"/>
</dbReference>
<dbReference type="EMBL" id="JACIDU010000001">
    <property type="protein sequence ID" value="MBB4101847.1"/>
    <property type="molecule type" value="Genomic_DNA"/>
</dbReference>
<dbReference type="Pfam" id="PF13416">
    <property type="entry name" value="SBP_bac_8"/>
    <property type="match status" value="1"/>
</dbReference>
<evidence type="ECO:0000313" key="4">
    <source>
        <dbReference type="EMBL" id="MBB4101847.1"/>
    </source>
</evidence>
<protein>
    <submittedName>
        <fullName evidence="4">Putative spermidine/putrescine transport system substrate-binding protein</fullName>
    </submittedName>
</protein>
<dbReference type="CDD" id="cd13589">
    <property type="entry name" value="PBP2_polyamine_RpCGA009"/>
    <property type="match status" value="1"/>
</dbReference>
<dbReference type="InterPro" id="IPR006059">
    <property type="entry name" value="SBP"/>
</dbReference>
<accession>A0A7W6JYF7</accession>
<keyword evidence="1 3" id="KW-0732">Signal</keyword>